<comment type="caution">
    <text evidence="1">The sequence shown here is derived from an EMBL/GenBank/DDBJ whole genome shotgun (WGS) entry which is preliminary data.</text>
</comment>
<dbReference type="Proteomes" id="UP000035017">
    <property type="component" value="Unassembled WGS sequence"/>
</dbReference>
<dbReference type="InterPro" id="IPR021955">
    <property type="entry name" value="DUF3572"/>
</dbReference>
<dbReference type="EMBL" id="JXQV01000030">
    <property type="protein sequence ID" value="KIP99236.1"/>
    <property type="molecule type" value="Genomic_DNA"/>
</dbReference>
<sequence>MLHETKNSGRAPKDSQETAVAILGWLASEPDMLARFLALTGLQPNMLRQAVNDPGFLAGLVDFLMSHEPDLMAFCEATGTKPEDVEAAWHKFSGPGLGSGEF</sequence>
<dbReference type="AlphaFoldDB" id="A0A0D0KMG4"/>
<name>A0A0D0KMG4_AGRTU</name>
<protein>
    <recommendedName>
        <fullName evidence="3">DUF3572 family protein</fullName>
    </recommendedName>
</protein>
<proteinExistence type="predicted"/>
<organism evidence="1 2">
    <name type="scientific">Agrobacterium tumefaciens</name>
    <dbReference type="NCBI Taxonomy" id="358"/>
    <lineage>
        <taxon>Bacteria</taxon>
        <taxon>Pseudomonadati</taxon>
        <taxon>Pseudomonadota</taxon>
        <taxon>Alphaproteobacteria</taxon>
        <taxon>Hyphomicrobiales</taxon>
        <taxon>Rhizobiaceae</taxon>
        <taxon>Rhizobium/Agrobacterium group</taxon>
        <taxon>Agrobacterium</taxon>
        <taxon>Agrobacterium tumefaciens complex</taxon>
    </lineage>
</organism>
<evidence type="ECO:0000313" key="2">
    <source>
        <dbReference type="Proteomes" id="UP000035017"/>
    </source>
</evidence>
<reference evidence="1 2" key="1">
    <citation type="submission" date="2014-12" db="EMBL/GenBank/DDBJ databases">
        <title>16Stimator: statistical estimation of ribosomal gene copy numbers from draft genome assemblies.</title>
        <authorList>
            <person name="Perisin M.A."/>
            <person name="Vetter M."/>
            <person name="Gilbert J.A."/>
            <person name="Bergelson J."/>
        </authorList>
    </citation>
    <scope>NUCLEOTIDE SEQUENCE [LARGE SCALE GENOMIC DNA]</scope>
    <source>
        <strain evidence="1 2">MEJ076</strain>
    </source>
</reference>
<evidence type="ECO:0008006" key="3">
    <source>
        <dbReference type="Google" id="ProtNLM"/>
    </source>
</evidence>
<gene>
    <name evidence="1" type="ORF">RU07_21595</name>
</gene>
<accession>A0A0D0KMG4</accession>
<evidence type="ECO:0000313" key="1">
    <source>
        <dbReference type="EMBL" id="KIP99236.1"/>
    </source>
</evidence>
<dbReference type="Pfam" id="PF12096">
    <property type="entry name" value="DUF3572"/>
    <property type="match status" value="1"/>
</dbReference>
<dbReference type="OrthoDB" id="7356934at2"/>